<reference evidence="3 4" key="1">
    <citation type="submission" date="2018-08" db="EMBL/GenBank/DDBJ databases">
        <title>The metabolism and importance of syntrophic acetate oxidation coupled to methane or sulfide production in haloalkaline environments.</title>
        <authorList>
            <person name="Timmers P.H.A."/>
            <person name="Vavourakis C.D."/>
            <person name="Sorokin D.Y."/>
            <person name="Sinninghe Damste J.S."/>
            <person name="Muyzer G."/>
            <person name="Stams A.J.M."/>
            <person name="Plugge C.M."/>
        </authorList>
    </citation>
    <scope>NUCLEOTIDE SEQUENCE [LARGE SCALE GENOMIC DNA]</scope>
    <source>
        <strain evidence="3">MSAO_Bac1</strain>
    </source>
</reference>
<evidence type="ECO:0000313" key="3">
    <source>
        <dbReference type="EMBL" id="RQD73386.1"/>
    </source>
</evidence>
<evidence type="ECO:0000256" key="1">
    <source>
        <dbReference type="SAM" id="MobiDB-lite"/>
    </source>
</evidence>
<feature type="region of interest" description="Disordered" evidence="1">
    <location>
        <begin position="32"/>
        <end position="55"/>
    </location>
</feature>
<comment type="caution">
    <text evidence="3">The sequence shown here is derived from an EMBL/GenBank/DDBJ whole genome shotgun (WGS) entry which is preliminary data.</text>
</comment>
<dbReference type="AlphaFoldDB" id="A0A424YAA8"/>
<keyword evidence="2" id="KW-0732">Signal</keyword>
<accession>A0A424YAA8</accession>
<dbReference type="Proteomes" id="UP000285138">
    <property type="component" value="Unassembled WGS sequence"/>
</dbReference>
<name>A0A424YAA8_9FIRM</name>
<evidence type="ECO:0000313" key="4">
    <source>
        <dbReference type="Proteomes" id="UP000285138"/>
    </source>
</evidence>
<feature type="signal peptide" evidence="2">
    <location>
        <begin position="1"/>
        <end position="31"/>
    </location>
</feature>
<protein>
    <submittedName>
        <fullName evidence="3">Uncharacterized protein</fullName>
    </submittedName>
</protein>
<evidence type="ECO:0000256" key="2">
    <source>
        <dbReference type="SAM" id="SignalP"/>
    </source>
</evidence>
<dbReference type="EMBL" id="QZAA01000258">
    <property type="protein sequence ID" value="RQD73386.1"/>
    <property type="molecule type" value="Genomic_DNA"/>
</dbReference>
<feature type="compositionally biased region" description="Acidic residues" evidence="1">
    <location>
        <begin position="46"/>
        <end position="55"/>
    </location>
</feature>
<organism evidence="3 4">
    <name type="scientific">Candidatus Syntrophonatronum acetioxidans</name>
    <dbReference type="NCBI Taxonomy" id="1795816"/>
    <lineage>
        <taxon>Bacteria</taxon>
        <taxon>Bacillati</taxon>
        <taxon>Bacillota</taxon>
        <taxon>Clostridia</taxon>
        <taxon>Eubacteriales</taxon>
        <taxon>Syntrophomonadaceae</taxon>
        <taxon>Candidatus Syntrophonatronum</taxon>
    </lineage>
</organism>
<proteinExistence type="predicted"/>
<feature type="chain" id="PRO_5038334471" evidence="2">
    <location>
        <begin position="32"/>
        <end position="219"/>
    </location>
</feature>
<sequence length="219" mass="24627">MKKRNPIISALYFALLLFLVFSLAVSLPGCAPEEEPAPTPTPEPAPDPDIDDDQAAEPLPATKEVVMIVEGMEEVVELTLHENQQLGYYIYIDEDRYQVKELNGTDKITPLPPADDLPEVFMEISRAEDISPADKASQLKAELEGNYEEVSEKEEVQSPLQGYYLYAAQGSQWDDLAVRYYLVEDAQGNSLVIKQQLFMETWEGHGARLDQMLEEFGIL</sequence>
<gene>
    <name evidence="3" type="ORF">D5R97_09465</name>
</gene>